<keyword evidence="7" id="KW-0653">Protein transport</keyword>
<evidence type="ECO:0000256" key="7">
    <source>
        <dbReference type="ARBA" id="ARBA00022927"/>
    </source>
</evidence>
<dbReference type="InterPro" id="IPR051045">
    <property type="entry name" value="TonB-dependent_transducer"/>
</dbReference>
<dbReference type="PANTHER" id="PTHR33446:SF11">
    <property type="entry name" value="TONB3"/>
    <property type="match status" value="1"/>
</dbReference>
<comment type="similarity">
    <text evidence="2">Belongs to the TonB family.</text>
</comment>
<sequence length="239" mass="25596">MFEDSLVESQNRIRTRSRWFAIGSFFAQAALLLLLILFPLFHPQALPRQSLERLLVAPPPPHAPARLETRRTESAPVHSPLPSLESQLRIPSRIPAAPAMIDDGGAPSMPSALGNGNGPGIPAGIDLGAPAPSIVVAKPPVPQQPVRLSGGVAAGQLLTPIHPTYPAIAKQARIQGTVIIDATISRQGMIENLRVLEGPPMLRQSAIDAVAAARYRPFLLNNEPVEVETTVRVIFSLDN</sequence>
<keyword evidence="5" id="KW-0997">Cell inner membrane</keyword>
<reference evidence="13 14" key="1">
    <citation type="journal article" date="2018" name="Front. Microbiol.">
        <title>Hydrolytic Capabilities as a Key to Environmental Success: Chitinolytic and Cellulolytic Acidobacteria From Acidic Sub-arctic Soils and Boreal Peatlands.</title>
        <authorList>
            <person name="Belova S.E."/>
            <person name="Ravin N.V."/>
            <person name="Pankratov T.A."/>
            <person name="Rakitin A.L."/>
            <person name="Ivanova A.A."/>
            <person name="Beletsky A.V."/>
            <person name="Mardanov A.V."/>
            <person name="Sinninghe Damste J.S."/>
            <person name="Dedysh S.N."/>
        </authorList>
    </citation>
    <scope>NUCLEOTIDE SEQUENCE [LARGE SCALE GENOMIC DNA]</scope>
    <source>
        <strain evidence="13 14">SBC82</strain>
    </source>
</reference>
<keyword evidence="3" id="KW-0813">Transport</keyword>
<dbReference type="GO" id="GO:0055085">
    <property type="term" value="P:transmembrane transport"/>
    <property type="evidence" value="ECO:0007669"/>
    <property type="project" value="InterPro"/>
</dbReference>
<dbReference type="AlphaFoldDB" id="A0A2Z5FWH1"/>
<evidence type="ECO:0000313" key="13">
    <source>
        <dbReference type="EMBL" id="AXC11112.1"/>
    </source>
</evidence>
<dbReference type="PRINTS" id="PR01374">
    <property type="entry name" value="TONBPROTEIN"/>
</dbReference>
<accession>A0A2Z5FWH1</accession>
<keyword evidence="9 11" id="KW-0472">Membrane</keyword>
<keyword evidence="4" id="KW-1003">Cell membrane</keyword>
<keyword evidence="8 11" id="KW-1133">Transmembrane helix</keyword>
<evidence type="ECO:0000259" key="12">
    <source>
        <dbReference type="PROSITE" id="PS52015"/>
    </source>
</evidence>
<comment type="subcellular location">
    <subcellularLocation>
        <location evidence="1">Cell inner membrane</location>
        <topology evidence="1">Single-pass membrane protein</topology>
        <orientation evidence="1">Periplasmic side</orientation>
    </subcellularLocation>
</comment>
<dbReference type="Pfam" id="PF03544">
    <property type="entry name" value="TonB_C"/>
    <property type="match status" value="1"/>
</dbReference>
<gene>
    <name evidence="13" type="ORF">ACPOL_1770</name>
</gene>
<evidence type="ECO:0000256" key="1">
    <source>
        <dbReference type="ARBA" id="ARBA00004383"/>
    </source>
</evidence>
<evidence type="ECO:0000256" key="11">
    <source>
        <dbReference type="SAM" id="Phobius"/>
    </source>
</evidence>
<dbReference type="SUPFAM" id="SSF74653">
    <property type="entry name" value="TolA/TonB C-terminal domain"/>
    <property type="match status" value="1"/>
</dbReference>
<evidence type="ECO:0000256" key="2">
    <source>
        <dbReference type="ARBA" id="ARBA00006555"/>
    </source>
</evidence>
<keyword evidence="6 11" id="KW-0812">Transmembrane</keyword>
<feature type="domain" description="TonB C-terminal" evidence="12">
    <location>
        <begin position="150"/>
        <end position="239"/>
    </location>
</feature>
<dbReference type="OrthoDB" id="123206at2"/>
<dbReference type="NCBIfam" id="TIGR01352">
    <property type="entry name" value="tonB_Cterm"/>
    <property type="match status" value="1"/>
</dbReference>
<dbReference type="RefSeq" id="WP_114206611.1">
    <property type="nucleotide sequence ID" value="NZ_CP030840.1"/>
</dbReference>
<dbReference type="GO" id="GO:0015891">
    <property type="term" value="P:siderophore transport"/>
    <property type="evidence" value="ECO:0007669"/>
    <property type="project" value="InterPro"/>
</dbReference>
<dbReference type="InterPro" id="IPR037682">
    <property type="entry name" value="TonB_C"/>
</dbReference>
<organism evidence="13 14">
    <name type="scientific">Acidisarcina polymorpha</name>
    <dbReference type="NCBI Taxonomy" id="2211140"/>
    <lineage>
        <taxon>Bacteria</taxon>
        <taxon>Pseudomonadati</taxon>
        <taxon>Acidobacteriota</taxon>
        <taxon>Terriglobia</taxon>
        <taxon>Terriglobales</taxon>
        <taxon>Acidobacteriaceae</taxon>
        <taxon>Acidisarcina</taxon>
    </lineage>
</organism>
<dbReference type="Proteomes" id="UP000253606">
    <property type="component" value="Chromosome"/>
</dbReference>
<dbReference type="InterPro" id="IPR006260">
    <property type="entry name" value="TonB/TolA_C"/>
</dbReference>
<protein>
    <submittedName>
        <fullName evidence="13">Ferric siderophore transport system, periplasmic binding protein TonB</fullName>
    </submittedName>
</protein>
<evidence type="ECO:0000256" key="3">
    <source>
        <dbReference type="ARBA" id="ARBA00022448"/>
    </source>
</evidence>
<dbReference type="PROSITE" id="PS52015">
    <property type="entry name" value="TONB_CTD"/>
    <property type="match status" value="1"/>
</dbReference>
<dbReference type="GO" id="GO:0030288">
    <property type="term" value="C:outer membrane-bounded periplasmic space"/>
    <property type="evidence" value="ECO:0007669"/>
    <property type="project" value="InterPro"/>
</dbReference>
<dbReference type="PANTHER" id="PTHR33446">
    <property type="entry name" value="PROTEIN TONB-RELATED"/>
    <property type="match status" value="1"/>
</dbReference>
<dbReference type="EMBL" id="CP030840">
    <property type="protein sequence ID" value="AXC11112.1"/>
    <property type="molecule type" value="Genomic_DNA"/>
</dbReference>
<keyword evidence="14" id="KW-1185">Reference proteome</keyword>
<dbReference type="Gene3D" id="3.30.1150.10">
    <property type="match status" value="1"/>
</dbReference>
<dbReference type="InterPro" id="IPR003538">
    <property type="entry name" value="TonB"/>
</dbReference>
<evidence type="ECO:0000256" key="6">
    <source>
        <dbReference type="ARBA" id="ARBA00022692"/>
    </source>
</evidence>
<evidence type="ECO:0000256" key="4">
    <source>
        <dbReference type="ARBA" id="ARBA00022475"/>
    </source>
</evidence>
<evidence type="ECO:0000313" key="14">
    <source>
        <dbReference type="Proteomes" id="UP000253606"/>
    </source>
</evidence>
<dbReference type="KEGG" id="abas:ACPOL_1770"/>
<proteinExistence type="inferred from homology"/>
<dbReference type="GO" id="GO:0015031">
    <property type="term" value="P:protein transport"/>
    <property type="evidence" value="ECO:0007669"/>
    <property type="project" value="UniProtKB-KW"/>
</dbReference>
<evidence type="ECO:0000256" key="9">
    <source>
        <dbReference type="ARBA" id="ARBA00023136"/>
    </source>
</evidence>
<evidence type="ECO:0000256" key="5">
    <source>
        <dbReference type="ARBA" id="ARBA00022519"/>
    </source>
</evidence>
<feature type="region of interest" description="Disordered" evidence="10">
    <location>
        <begin position="62"/>
        <end position="82"/>
    </location>
</feature>
<dbReference type="GO" id="GO:0098797">
    <property type="term" value="C:plasma membrane protein complex"/>
    <property type="evidence" value="ECO:0007669"/>
    <property type="project" value="TreeGrafter"/>
</dbReference>
<dbReference type="GO" id="GO:0031992">
    <property type="term" value="F:energy transducer activity"/>
    <property type="evidence" value="ECO:0007669"/>
    <property type="project" value="InterPro"/>
</dbReference>
<evidence type="ECO:0000256" key="8">
    <source>
        <dbReference type="ARBA" id="ARBA00022989"/>
    </source>
</evidence>
<name>A0A2Z5FWH1_9BACT</name>
<evidence type="ECO:0000256" key="10">
    <source>
        <dbReference type="SAM" id="MobiDB-lite"/>
    </source>
</evidence>
<feature type="transmembrane region" description="Helical" evidence="11">
    <location>
        <begin position="20"/>
        <end position="41"/>
    </location>
</feature>